<name>A0ABW1CPX6_9ACTN</name>
<protein>
    <submittedName>
        <fullName evidence="1">Uncharacterized protein</fullName>
    </submittedName>
</protein>
<dbReference type="Proteomes" id="UP001596058">
    <property type="component" value="Unassembled WGS sequence"/>
</dbReference>
<gene>
    <name evidence="1" type="ORF">ACFPZ3_27885</name>
</gene>
<proteinExistence type="predicted"/>
<evidence type="ECO:0000313" key="2">
    <source>
        <dbReference type="Proteomes" id="UP001596058"/>
    </source>
</evidence>
<dbReference type="InterPro" id="IPR029058">
    <property type="entry name" value="AB_hydrolase_fold"/>
</dbReference>
<dbReference type="RefSeq" id="WP_379517200.1">
    <property type="nucleotide sequence ID" value="NZ_JBHSPA010000031.1"/>
</dbReference>
<dbReference type="SUPFAM" id="SSF53474">
    <property type="entry name" value="alpha/beta-Hydrolases"/>
    <property type="match status" value="1"/>
</dbReference>
<sequence length="48" mass="5159">MARAFAEDAPDAETHLLDGGHFLLESRLDAVAGHIRGFLGRALPSSLR</sequence>
<organism evidence="1 2">
    <name type="scientific">Nonomuraea insulae</name>
    <dbReference type="NCBI Taxonomy" id="1616787"/>
    <lineage>
        <taxon>Bacteria</taxon>
        <taxon>Bacillati</taxon>
        <taxon>Actinomycetota</taxon>
        <taxon>Actinomycetes</taxon>
        <taxon>Streptosporangiales</taxon>
        <taxon>Streptosporangiaceae</taxon>
        <taxon>Nonomuraea</taxon>
    </lineage>
</organism>
<accession>A0ABW1CPX6</accession>
<dbReference type="Gene3D" id="3.40.50.1820">
    <property type="entry name" value="alpha/beta hydrolase"/>
    <property type="match status" value="1"/>
</dbReference>
<dbReference type="EMBL" id="JBHSPA010000031">
    <property type="protein sequence ID" value="MFC5827698.1"/>
    <property type="molecule type" value="Genomic_DNA"/>
</dbReference>
<reference evidence="2" key="1">
    <citation type="journal article" date="2019" name="Int. J. Syst. Evol. Microbiol.">
        <title>The Global Catalogue of Microorganisms (GCM) 10K type strain sequencing project: providing services to taxonomists for standard genome sequencing and annotation.</title>
        <authorList>
            <consortium name="The Broad Institute Genomics Platform"/>
            <consortium name="The Broad Institute Genome Sequencing Center for Infectious Disease"/>
            <person name="Wu L."/>
            <person name="Ma J."/>
        </authorList>
    </citation>
    <scope>NUCLEOTIDE SEQUENCE [LARGE SCALE GENOMIC DNA]</scope>
    <source>
        <strain evidence="2">CCUG 53903</strain>
    </source>
</reference>
<keyword evidence="2" id="KW-1185">Reference proteome</keyword>
<evidence type="ECO:0000313" key="1">
    <source>
        <dbReference type="EMBL" id="MFC5827698.1"/>
    </source>
</evidence>
<comment type="caution">
    <text evidence="1">The sequence shown here is derived from an EMBL/GenBank/DDBJ whole genome shotgun (WGS) entry which is preliminary data.</text>
</comment>